<feature type="domain" description="SWIM-type" evidence="7">
    <location>
        <begin position="915"/>
        <end position="947"/>
    </location>
</feature>
<dbReference type="InterPro" id="IPR010666">
    <property type="entry name" value="Znf_GRF"/>
</dbReference>
<evidence type="ECO:0000256" key="5">
    <source>
        <dbReference type="SAM" id="Coils"/>
    </source>
</evidence>
<dbReference type="Pfam" id="PF04434">
    <property type="entry name" value="SWIM"/>
    <property type="match status" value="1"/>
</dbReference>
<feature type="coiled-coil region" evidence="5">
    <location>
        <begin position="1155"/>
        <end position="1207"/>
    </location>
</feature>
<dbReference type="InterPro" id="IPR006564">
    <property type="entry name" value="Znf_PMZ"/>
</dbReference>
<gene>
    <name evidence="9" type="ORF">ISN45_Aa06g034060</name>
</gene>
<evidence type="ECO:0000313" key="10">
    <source>
        <dbReference type="Proteomes" id="UP000694240"/>
    </source>
</evidence>
<proteinExistence type="predicted"/>
<keyword evidence="5" id="KW-0175">Coiled coil</keyword>
<name>A0A8T1Z3H2_9BRAS</name>
<dbReference type="PANTHER" id="PTHR31973:SF113">
    <property type="entry name" value="PROTEIN FAR1-RELATED SEQUENCE 5-LIKE"/>
    <property type="match status" value="1"/>
</dbReference>
<dbReference type="PROSITE" id="PS51999">
    <property type="entry name" value="ZF_GRF"/>
    <property type="match status" value="1"/>
</dbReference>
<evidence type="ECO:0000313" key="9">
    <source>
        <dbReference type="EMBL" id="KAG7552822.1"/>
    </source>
</evidence>
<dbReference type="Proteomes" id="UP000694240">
    <property type="component" value="Chromosome 11"/>
</dbReference>
<dbReference type="SMART" id="SM00575">
    <property type="entry name" value="ZnF_PMZ"/>
    <property type="match status" value="1"/>
</dbReference>
<organism evidence="9 10">
    <name type="scientific">Arabidopsis thaliana x Arabidopsis arenosa</name>
    <dbReference type="NCBI Taxonomy" id="1240361"/>
    <lineage>
        <taxon>Eukaryota</taxon>
        <taxon>Viridiplantae</taxon>
        <taxon>Streptophyta</taxon>
        <taxon>Embryophyta</taxon>
        <taxon>Tracheophyta</taxon>
        <taxon>Spermatophyta</taxon>
        <taxon>Magnoliopsida</taxon>
        <taxon>eudicotyledons</taxon>
        <taxon>Gunneridae</taxon>
        <taxon>Pentapetalae</taxon>
        <taxon>rosids</taxon>
        <taxon>malvids</taxon>
        <taxon>Brassicales</taxon>
        <taxon>Brassicaceae</taxon>
        <taxon>Camelineae</taxon>
        <taxon>Arabidopsis</taxon>
    </lineage>
</organism>
<evidence type="ECO:0000256" key="6">
    <source>
        <dbReference type="SAM" id="MobiDB-lite"/>
    </source>
</evidence>
<dbReference type="PROSITE" id="PS50966">
    <property type="entry name" value="ZF_SWIM"/>
    <property type="match status" value="1"/>
</dbReference>
<protein>
    <submittedName>
        <fullName evidence="9">Zinc finger SWIM-type</fullName>
    </submittedName>
</protein>
<dbReference type="InterPro" id="IPR004332">
    <property type="entry name" value="Transposase_MuDR"/>
</dbReference>
<evidence type="ECO:0000259" key="8">
    <source>
        <dbReference type="PROSITE" id="PS51999"/>
    </source>
</evidence>
<evidence type="ECO:0000256" key="3">
    <source>
        <dbReference type="ARBA" id="ARBA00022833"/>
    </source>
</evidence>
<feature type="domain" description="GRF-type" evidence="8">
    <location>
        <begin position="1107"/>
        <end position="1150"/>
    </location>
</feature>
<dbReference type="InterPro" id="IPR007527">
    <property type="entry name" value="Znf_SWIM"/>
</dbReference>
<feature type="region of interest" description="Disordered" evidence="6">
    <location>
        <begin position="197"/>
        <end position="225"/>
    </location>
</feature>
<keyword evidence="1" id="KW-0479">Metal-binding</keyword>
<dbReference type="PANTHER" id="PTHR31973">
    <property type="entry name" value="POLYPROTEIN, PUTATIVE-RELATED"/>
    <property type="match status" value="1"/>
</dbReference>
<sequence length="1239" mass="139260">MAMLVRLVRGEWRKDDEGRYEHVSALEGFTMAVRLRETDGYNKVVTSVKERLALRDTDNIELSYQWPQWMMGPEWKRADPIYILNDEDMTLFMAIRADLEEVHLRVKVIRGGLEKNVNSFTSHLDLGGLTSEEISDKYWNSAETRAVWDSALTRLLTRNAGLDKRNSIELQQQEHEEIDRPRSLNLNGGIRIQEPLNATPLKNAVSSQADNTEKRKATAGEKGKGHVTEAAAFKTAHTNGLACKEMFEAAQTSTVPDFEAFRRNYIAEMWRDVCATEMTLGGQQGGTVQANVVTKTARELNFGVTLSQQTPAEDESLRLTLSGASMATNQRTILTLSSSDSSFGTPTSPSTSISFSTEDLMDAEIGNQSPTGVIGPTVMEDYYTDPDGPLCLTPRVPIAGGLTIGTPVMEKGSGSTQGEQVPEGDRQMVVRETPVPTVLYDRDAPPYFDDPGEEDYLQRALKDAEYEGDDIFVGRLFKNKDDCCTKLAIHAIRRKFHFIHAKSCPTMVIAVCVGTTCPWRVYATKLEDSERFEVRTVILQHTCSVDARGDFHKQASTAVIGKLMRTRYVGVGRGPRPNELRRMLRQEFSLNVSYWKAWRAREIAMDNAMGSAMGSFALIQPYFKLLMATNPNSITALETETDNLGVTRFKYLFFALHASIKGYAYMRKVIVIDGTHLRGRYGGCLVAASAQDANFQVFPLAFGIVNSENDEAWTWFMTKLTDVVPDEPDLVFVSDRHASIYASIRKVYPMASHAACVVHLKRNIIAIFKNEALGSLVSSAARAYRLCDFNKIFAEIRAMNGPCADYLTGIGFEHWTRSHFVGERYNVMTSNIAETLNNVLTMARDYPVISILESWRTTLVTWFALRREAARMEENILPPKVNDMVIENFEKGAGFGVLKIGDGLYEVRDMVDCGYAVNLWERTCTCRQFQLLTIPCSHAIAAAIREGIRVDTMVGVHHTVPQLRSAYKELIMPVPDMATLAPSPNDIGGGKLAPPYVRRPPGRPRKRRLFSRGEFKRTSGKRCTRCRSLGHNRATCRGPMMGCSFLTPATLQSLLLHYWAASSPVLLHSLLLRFVSLSNNQVMSQFSTSASSQLTSRTIHRGVPSRCWCGDEITTFTSKTDENPYRRFYRCVRGVLDKKEKHLFSWVDDALLEEIRMVESKHNQLLEDVKDLKKMMMENVELQSKMGKEMEIEMNKMKNEIIEQKLKVPKESTEKASMKTVAVLVVVVVSMAWIWGKVL</sequence>
<evidence type="ECO:0000256" key="4">
    <source>
        <dbReference type="PROSITE-ProRule" id="PRU00325"/>
    </source>
</evidence>
<evidence type="ECO:0000259" key="7">
    <source>
        <dbReference type="PROSITE" id="PS50966"/>
    </source>
</evidence>
<comment type="caution">
    <text evidence="9">The sequence shown here is derived from an EMBL/GenBank/DDBJ whole genome shotgun (WGS) entry which is preliminary data.</text>
</comment>
<keyword evidence="3" id="KW-0862">Zinc</keyword>
<keyword evidence="10" id="KW-1185">Reference proteome</keyword>
<dbReference type="GO" id="GO:0008270">
    <property type="term" value="F:zinc ion binding"/>
    <property type="evidence" value="ECO:0007669"/>
    <property type="project" value="UniProtKB-KW"/>
</dbReference>
<evidence type="ECO:0000256" key="1">
    <source>
        <dbReference type="ARBA" id="ARBA00022723"/>
    </source>
</evidence>
<accession>A0A8T1Z3H2</accession>
<dbReference type="InterPro" id="IPR018289">
    <property type="entry name" value="MULE_transposase_dom"/>
</dbReference>
<dbReference type="Pfam" id="PF10551">
    <property type="entry name" value="MULE"/>
    <property type="match status" value="1"/>
</dbReference>
<reference evidence="9 10" key="1">
    <citation type="submission" date="2020-12" db="EMBL/GenBank/DDBJ databases">
        <title>Concerted genomic and epigenomic changes stabilize Arabidopsis allopolyploids.</title>
        <authorList>
            <person name="Chen Z."/>
        </authorList>
    </citation>
    <scope>NUCLEOTIDE SEQUENCE [LARGE SCALE GENOMIC DNA]</scope>
    <source>
        <strain evidence="9">Allo738</strain>
        <tissue evidence="9">Leaf</tissue>
    </source>
</reference>
<keyword evidence="2 4" id="KW-0863">Zinc-finger</keyword>
<dbReference type="AlphaFoldDB" id="A0A8T1Z3H2"/>
<dbReference type="EMBL" id="JAEFBK010000011">
    <property type="protein sequence ID" value="KAG7552822.1"/>
    <property type="molecule type" value="Genomic_DNA"/>
</dbReference>
<feature type="compositionally biased region" description="Basic and acidic residues" evidence="6">
    <location>
        <begin position="211"/>
        <end position="225"/>
    </location>
</feature>
<evidence type="ECO:0000256" key="2">
    <source>
        <dbReference type="ARBA" id="ARBA00022771"/>
    </source>
</evidence>
<dbReference type="Pfam" id="PF03108">
    <property type="entry name" value="DBD_Tnp_Mut"/>
    <property type="match status" value="1"/>
</dbReference>